<keyword evidence="7 11" id="KW-0798">TonB box</keyword>
<feature type="chain" id="PRO_5002756078" evidence="13">
    <location>
        <begin position="30"/>
        <end position="981"/>
    </location>
</feature>
<dbReference type="PANTHER" id="PTHR47234:SF2">
    <property type="entry name" value="TONB-DEPENDENT RECEPTOR"/>
    <property type="match status" value="1"/>
</dbReference>
<evidence type="ECO:0000313" key="15">
    <source>
        <dbReference type="EMBL" id="ABZ74309.1"/>
    </source>
</evidence>
<evidence type="ECO:0000256" key="10">
    <source>
        <dbReference type="PROSITE-ProRule" id="PRU01360"/>
    </source>
</evidence>
<accession>B0T9D4</accession>
<organism evidence="15">
    <name type="scientific">Caulobacter sp. (strain K31)</name>
    <dbReference type="NCBI Taxonomy" id="366602"/>
    <lineage>
        <taxon>Bacteria</taxon>
        <taxon>Pseudomonadati</taxon>
        <taxon>Pseudomonadota</taxon>
        <taxon>Alphaproteobacteria</taxon>
        <taxon>Caulobacterales</taxon>
        <taxon>Caulobacteraceae</taxon>
        <taxon>Caulobacter</taxon>
    </lineage>
</organism>
<dbReference type="PROSITE" id="PS52016">
    <property type="entry name" value="TONB_DEPENDENT_REC_3"/>
    <property type="match status" value="1"/>
</dbReference>
<evidence type="ECO:0000256" key="7">
    <source>
        <dbReference type="ARBA" id="ARBA00023077"/>
    </source>
</evidence>
<evidence type="ECO:0000256" key="4">
    <source>
        <dbReference type="ARBA" id="ARBA00022496"/>
    </source>
</evidence>
<comment type="similarity">
    <text evidence="10 11">Belongs to the TonB-dependent receptor family.</text>
</comment>
<evidence type="ECO:0000256" key="9">
    <source>
        <dbReference type="ARBA" id="ARBA00023237"/>
    </source>
</evidence>
<dbReference type="AlphaFoldDB" id="B0T9D4"/>
<dbReference type="SMART" id="SM00965">
    <property type="entry name" value="STN"/>
    <property type="match status" value="1"/>
</dbReference>
<dbReference type="Gene3D" id="2.170.130.10">
    <property type="entry name" value="TonB-dependent receptor, plug domain"/>
    <property type="match status" value="1"/>
</dbReference>
<sequence>MNTGLFTTRHALVASAAVLAITAAAPAWAQPATRDYDLAAQPLGQALGQVARLSGRQIVAPTALVAGKTAPALKGRYTADQAYEILLAGSGLKLTPVGDMLVVQSGAANAQGEPSPADAERVTEVVVTGTRIRGAAPVGSNVISIGRAEIDRGGYATAQQILQAVPQNFGGGPNETTSGYSSRNGAPNNTSFGSGINLRGLGANSTLVLINGSRPAGGGVAGIFADISIIPASALERVEVLPDGASALYGSDAVGGVVNFVMRDDFDGLETRLRYTSADGDAREAQASALWGKRWASGSITAAYEFYDRDALAATHRGFATEDLRSFGGADYRRAFAAPGTLMVSGQAFAIPRGQNGRGLTAGQLIPGQQNKADEQRDTDLLPAQQRQSLYLSVKQDLRTDARLFGQVLIAGRNFDRRVTGSSQRTVIVPAANPFYLNPLGGTAPVSMQYDFRGDLGTPRTSGRVRAYNGLAGVSQDFGAWSATGQLGYGLQRELYRTDNGVNTYRLNQALADTNPVTAYNVFGDPGSTNRATIDAVRGYSGARTRFETWSAAVRADGPLMSLPAGDLKLAAGAEWRSERFEQQFVTYLSAASRLRTDASYPGTRNITAGYAELRVPLIAATMNVPAIRQLDLSLAGRVERYSDVGTTANPKVGVDWRPTSTLTLRGSFGTSFRAPSFQDLQTGPAVTGYQPIVVTDPKSPTGSSTVLAILGNSPDMGPEKATTWTGGLTYQPRAVPGLTVTAGYFDVRYKDRIANVNANAYNLLIQRDVYADVITEAPSAAVVAAYYASPLFYNPTNIPASAITALIDLENRNLSEVRQRGVDFDIGYEMRSDLGLFTIGLGGTRILALDQKVTARSAPVDVVGTVGNPAALRLRARTTWSQGPWSAAAFANFISDYQNQLVTPRQRVKSWTTADVQIAYRVSDSAPRLAGVRLALTVSNLFDRAPPFVEYRTVTSALGYDGEKADPTGRRIGLEVVKSW</sequence>
<evidence type="ECO:0000259" key="14">
    <source>
        <dbReference type="SMART" id="SM00965"/>
    </source>
</evidence>
<keyword evidence="15" id="KW-0675">Receptor</keyword>
<comment type="subcellular location">
    <subcellularLocation>
        <location evidence="1 10">Cell outer membrane</location>
        <topology evidence="1 10">Multi-pass membrane protein</topology>
    </subcellularLocation>
</comment>
<geneLocation type="plasmid" evidence="15">
    <name>pCAUL01</name>
</geneLocation>
<reference evidence="15" key="1">
    <citation type="submission" date="2008-01" db="EMBL/GenBank/DDBJ databases">
        <title>Complete sequence of plasmid1 pCAUL01 of Caulobacter sp. K31.</title>
        <authorList>
            <consortium name="US DOE Joint Genome Institute"/>
            <person name="Copeland A."/>
            <person name="Lucas S."/>
            <person name="Lapidus A."/>
            <person name="Barry K."/>
            <person name="Glavina del Rio T."/>
            <person name="Dalin E."/>
            <person name="Tice H."/>
            <person name="Pitluck S."/>
            <person name="Bruce D."/>
            <person name="Goodwin L."/>
            <person name="Thompson L.S."/>
            <person name="Brettin T."/>
            <person name="Detter J.C."/>
            <person name="Han C."/>
            <person name="Schmutz J."/>
            <person name="Larimer F."/>
            <person name="Land M."/>
            <person name="Hauser L."/>
            <person name="Kyrpides N."/>
            <person name="Kim E."/>
            <person name="Stephens C."/>
            <person name="Richardson P."/>
        </authorList>
    </citation>
    <scope>NUCLEOTIDE SEQUENCE [LARGE SCALE GENOMIC DNA]</scope>
    <source>
        <plasmid evidence="15">K31</plasmid>
        <plasmid evidence="15">pCAUL01</plasmid>
    </source>
</reference>
<evidence type="ECO:0000256" key="3">
    <source>
        <dbReference type="ARBA" id="ARBA00022452"/>
    </source>
</evidence>
<protein>
    <submittedName>
        <fullName evidence="15">TonB-dependent receptor</fullName>
    </submittedName>
</protein>
<dbReference type="InterPro" id="IPR000531">
    <property type="entry name" value="Beta-barrel_TonB"/>
</dbReference>
<keyword evidence="15" id="KW-0614">Plasmid</keyword>
<dbReference type="GO" id="GO:0006826">
    <property type="term" value="P:iron ion transport"/>
    <property type="evidence" value="ECO:0007669"/>
    <property type="project" value="UniProtKB-KW"/>
</dbReference>
<dbReference type="HOGENOM" id="CLU_010745_0_1_5"/>
<evidence type="ECO:0000256" key="6">
    <source>
        <dbReference type="ARBA" id="ARBA00023004"/>
    </source>
</evidence>
<feature type="compositionally biased region" description="Polar residues" evidence="12">
    <location>
        <begin position="174"/>
        <end position="188"/>
    </location>
</feature>
<keyword evidence="13" id="KW-0732">Signal</keyword>
<dbReference type="OrthoDB" id="7051241at2"/>
<evidence type="ECO:0000256" key="5">
    <source>
        <dbReference type="ARBA" id="ARBA00022692"/>
    </source>
</evidence>
<dbReference type="Gene3D" id="3.55.50.30">
    <property type="match status" value="1"/>
</dbReference>
<keyword evidence="3 10" id="KW-1134">Transmembrane beta strand</keyword>
<dbReference type="Pfam" id="PF07715">
    <property type="entry name" value="Plug"/>
    <property type="match status" value="1"/>
</dbReference>
<dbReference type="InterPro" id="IPR011662">
    <property type="entry name" value="Secretin/TonB_short_N"/>
</dbReference>
<dbReference type="Pfam" id="PF00593">
    <property type="entry name" value="TonB_dep_Rec_b-barrel"/>
    <property type="match status" value="1"/>
</dbReference>
<feature type="signal peptide" evidence="13">
    <location>
        <begin position="1"/>
        <end position="29"/>
    </location>
</feature>
<evidence type="ECO:0000256" key="8">
    <source>
        <dbReference type="ARBA" id="ARBA00023136"/>
    </source>
</evidence>
<name>B0T9D4_CAUSK</name>
<dbReference type="SUPFAM" id="SSF56935">
    <property type="entry name" value="Porins"/>
    <property type="match status" value="1"/>
</dbReference>
<keyword evidence="4" id="KW-0406">Ion transport</keyword>
<evidence type="ECO:0000256" key="1">
    <source>
        <dbReference type="ARBA" id="ARBA00004571"/>
    </source>
</evidence>
<keyword evidence="8 10" id="KW-0472">Membrane</keyword>
<proteinExistence type="inferred from homology"/>
<dbReference type="InterPro" id="IPR037066">
    <property type="entry name" value="Plug_dom_sf"/>
</dbReference>
<evidence type="ECO:0000256" key="12">
    <source>
        <dbReference type="SAM" id="MobiDB-lite"/>
    </source>
</evidence>
<keyword evidence="4" id="KW-0410">Iron transport</keyword>
<evidence type="ECO:0000256" key="13">
    <source>
        <dbReference type="SAM" id="SignalP"/>
    </source>
</evidence>
<dbReference type="PANTHER" id="PTHR47234">
    <property type="match status" value="1"/>
</dbReference>
<keyword evidence="9 10" id="KW-0998">Cell outer membrane</keyword>
<dbReference type="Gene3D" id="2.40.170.20">
    <property type="entry name" value="TonB-dependent receptor, beta-barrel domain"/>
    <property type="match status" value="1"/>
</dbReference>
<evidence type="ECO:0000256" key="11">
    <source>
        <dbReference type="RuleBase" id="RU003357"/>
    </source>
</evidence>
<dbReference type="InterPro" id="IPR039426">
    <property type="entry name" value="TonB-dep_rcpt-like"/>
</dbReference>
<keyword evidence="2 10" id="KW-0813">Transport</keyword>
<dbReference type="KEGG" id="cak:Caul_5189"/>
<keyword evidence="5 10" id="KW-0812">Transmembrane</keyword>
<dbReference type="EMBL" id="CP000928">
    <property type="protein sequence ID" value="ABZ74309.1"/>
    <property type="molecule type" value="Genomic_DNA"/>
</dbReference>
<feature type="region of interest" description="Disordered" evidence="12">
    <location>
        <begin position="166"/>
        <end position="188"/>
    </location>
</feature>
<dbReference type="GO" id="GO:0009279">
    <property type="term" value="C:cell outer membrane"/>
    <property type="evidence" value="ECO:0007669"/>
    <property type="project" value="UniProtKB-SubCell"/>
</dbReference>
<evidence type="ECO:0000256" key="2">
    <source>
        <dbReference type="ARBA" id="ARBA00022448"/>
    </source>
</evidence>
<keyword evidence="6" id="KW-0408">Iron</keyword>
<gene>
    <name evidence="15" type="ordered locus">Caul_5189</name>
</gene>
<feature type="domain" description="Secretin/TonB short N-terminal" evidence="14">
    <location>
        <begin position="56"/>
        <end position="106"/>
    </location>
</feature>
<dbReference type="InterPro" id="IPR012910">
    <property type="entry name" value="Plug_dom"/>
</dbReference>
<dbReference type="InterPro" id="IPR036942">
    <property type="entry name" value="Beta-barrel_TonB_sf"/>
</dbReference>